<dbReference type="Pfam" id="PF02518">
    <property type="entry name" value="HATPase_c"/>
    <property type="match status" value="1"/>
</dbReference>
<evidence type="ECO:0000256" key="4">
    <source>
        <dbReference type="ARBA" id="ARBA00022777"/>
    </source>
</evidence>
<keyword evidence="6" id="KW-0472">Membrane</keyword>
<dbReference type="Pfam" id="PF07730">
    <property type="entry name" value="HisKA_3"/>
    <property type="match status" value="1"/>
</dbReference>
<dbReference type="GO" id="GO:0046983">
    <property type="term" value="F:protein dimerization activity"/>
    <property type="evidence" value="ECO:0007669"/>
    <property type="project" value="InterPro"/>
</dbReference>
<keyword evidence="3 8" id="KW-0808">Transferase</keyword>
<dbReference type="RefSeq" id="WP_134488531.1">
    <property type="nucleotide sequence ID" value="NZ_CP139089.1"/>
</dbReference>
<dbReference type="InterPro" id="IPR003594">
    <property type="entry name" value="HATPase_dom"/>
</dbReference>
<dbReference type="KEGG" id="mtun:MTUNDRAET4_1639"/>
<dbReference type="SMART" id="SM00387">
    <property type="entry name" value="HATPase_c"/>
    <property type="match status" value="1"/>
</dbReference>
<dbReference type="Gene3D" id="1.20.5.1930">
    <property type="match status" value="1"/>
</dbReference>
<keyword evidence="5" id="KW-0902">Two-component regulatory system</keyword>
<dbReference type="GO" id="GO:0000155">
    <property type="term" value="F:phosphorelay sensor kinase activity"/>
    <property type="evidence" value="ECO:0007669"/>
    <property type="project" value="InterPro"/>
</dbReference>
<feature type="transmembrane region" description="Helical" evidence="6">
    <location>
        <begin position="153"/>
        <end position="177"/>
    </location>
</feature>
<evidence type="ECO:0000259" key="7">
    <source>
        <dbReference type="PROSITE" id="PS50885"/>
    </source>
</evidence>
<proteinExistence type="predicted"/>
<dbReference type="Proteomes" id="UP000294360">
    <property type="component" value="Chromosome"/>
</dbReference>
<keyword evidence="4 8" id="KW-0418">Kinase</keyword>
<evidence type="ECO:0000313" key="9">
    <source>
        <dbReference type="Proteomes" id="UP000294360"/>
    </source>
</evidence>
<evidence type="ECO:0000313" key="8">
    <source>
        <dbReference type="EMBL" id="VFU08532.1"/>
    </source>
</evidence>
<dbReference type="SMART" id="SM00304">
    <property type="entry name" value="HAMP"/>
    <property type="match status" value="1"/>
</dbReference>
<dbReference type="SUPFAM" id="SSF55874">
    <property type="entry name" value="ATPase domain of HSP90 chaperone/DNA topoisomerase II/histidine kinase"/>
    <property type="match status" value="1"/>
</dbReference>
<feature type="transmembrane region" description="Helical" evidence="6">
    <location>
        <begin position="15"/>
        <end position="35"/>
    </location>
</feature>
<dbReference type="InterPro" id="IPR036890">
    <property type="entry name" value="HATPase_C_sf"/>
</dbReference>
<sequence>MSNFLRARASLRTRLILIPSVLLGFGIVIAIFVTLSNAKGRIDSEVASGVSLGSVLIEYALDNVGASSDPEASLKQLQLERSRVRHISVSYIADPEDRRDAPPRRATPSLAPDWFLNLFQAAKPLKSYPVVINGRTRGELVMSTRPSDEAAEIWGSLIFLTGLLGAISISIVILIALTARQTLKPLNELMDGLSRLQRGQFDDLDEIRIAELREIGEQFNRLARGLARTEADNHLLIDRLMSIQESERKELARELHDEFGASLFGIRVAAACIIEDATSDSSEERMQEIVTRAASISSLVDTIQKQNYRILERIRPLTLHQIGLVDAIGDLVNQWRAAHRDVACDVDLPLESPLLNEDVSLAAYRMVQECLTNVARHAKARSVRIAMRWLHLRDGRPAGADGQISMHVSIEDDGVGLPPNLRFGFGLLGMSERIRKTGGRLNVRGGSRAGALVEAIIPLTASA</sequence>
<evidence type="ECO:0000256" key="5">
    <source>
        <dbReference type="ARBA" id="ARBA00023012"/>
    </source>
</evidence>
<feature type="domain" description="HAMP" evidence="7">
    <location>
        <begin position="180"/>
        <end position="231"/>
    </location>
</feature>
<evidence type="ECO:0000256" key="3">
    <source>
        <dbReference type="ARBA" id="ARBA00022679"/>
    </source>
</evidence>
<dbReference type="PANTHER" id="PTHR24421:SF58">
    <property type="entry name" value="SIGNAL TRANSDUCTION HISTIDINE-PROTEIN KINASE_PHOSPHATASE UHPB"/>
    <property type="match status" value="1"/>
</dbReference>
<dbReference type="EMBL" id="LR536450">
    <property type="protein sequence ID" value="VFU08532.1"/>
    <property type="molecule type" value="Genomic_DNA"/>
</dbReference>
<organism evidence="8 9">
    <name type="scientific">Methylocella tundrae</name>
    <dbReference type="NCBI Taxonomy" id="227605"/>
    <lineage>
        <taxon>Bacteria</taxon>
        <taxon>Pseudomonadati</taxon>
        <taxon>Pseudomonadota</taxon>
        <taxon>Alphaproteobacteria</taxon>
        <taxon>Hyphomicrobiales</taxon>
        <taxon>Beijerinckiaceae</taxon>
        <taxon>Methylocella</taxon>
    </lineage>
</organism>
<gene>
    <name evidence="8" type="ORF">MTUNDRAET4_1639</name>
</gene>
<dbReference type="PROSITE" id="PS50885">
    <property type="entry name" value="HAMP"/>
    <property type="match status" value="1"/>
</dbReference>
<dbReference type="InterPro" id="IPR050482">
    <property type="entry name" value="Sensor_HK_TwoCompSys"/>
</dbReference>
<keyword evidence="6" id="KW-1133">Transmembrane helix</keyword>
<keyword evidence="6" id="KW-0812">Transmembrane</keyword>
<comment type="subcellular location">
    <subcellularLocation>
        <location evidence="1">Membrane</location>
    </subcellularLocation>
</comment>
<name>A0A4U8YYK1_METTU</name>
<dbReference type="InterPro" id="IPR011712">
    <property type="entry name" value="Sig_transdc_His_kin_sub3_dim/P"/>
</dbReference>
<protein>
    <submittedName>
        <fullName evidence="8">Histidine kinase</fullName>
        <ecNumber evidence="8">2.7.13.3</ecNumber>
    </submittedName>
</protein>
<evidence type="ECO:0000256" key="6">
    <source>
        <dbReference type="SAM" id="Phobius"/>
    </source>
</evidence>
<dbReference type="AlphaFoldDB" id="A0A4U8YYK1"/>
<dbReference type="CDD" id="cd16917">
    <property type="entry name" value="HATPase_UhpB-NarQ-NarX-like"/>
    <property type="match status" value="1"/>
</dbReference>
<dbReference type="PANTHER" id="PTHR24421">
    <property type="entry name" value="NITRATE/NITRITE SENSOR PROTEIN NARX-RELATED"/>
    <property type="match status" value="1"/>
</dbReference>
<reference evidence="8 9" key="1">
    <citation type="submission" date="2019-03" db="EMBL/GenBank/DDBJ databases">
        <authorList>
            <person name="Kox A.R. M."/>
        </authorList>
    </citation>
    <scope>NUCLEOTIDE SEQUENCE [LARGE SCALE GENOMIC DNA]</scope>
    <source>
        <strain evidence="8">MTUNDRAET4 annotated genome</strain>
    </source>
</reference>
<dbReference type="GO" id="GO:0016020">
    <property type="term" value="C:membrane"/>
    <property type="evidence" value="ECO:0007669"/>
    <property type="project" value="UniProtKB-SubCell"/>
</dbReference>
<evidence type="ECO:0000256" key="1">
    <source>
        <dbReference type="ARBA" id="ARBA00004370"/>
    </source>
</evidence>
<dbReference type="Gene3D" id="3.30.565.10">
    <property type="entry name" value="Histidine kinase-like ATPase, C-terminal domain"/>
    <property type="match status" value="1"/>
</dbReference>
<evidence type="ECO:0000256" key="2">
    <source>
        <dbReference type="ARBA" id="ARBA00022553"/>
    </source>
</evidence>
<dbReference type="EC" id="2.7.13.3" evidence="8"/>
<dbReference type="OrthoDB" id="9778496at2"/>
<keyword evidence="2" id="KW-0597">Phosphoprotein</keyword>
<dbReference type="InterPro" id="IPR003660">
    <property type="entry name" value="HAMP_dom"/>
</dbReference>
<dbReference type="Pfam" id="PF00672">
    <property type="entry name" value="HAMP"/>
    <property type="match status" value="1"/>
</dbReference>
<dbReference type="Gene3D" id="6.10.340.10">
    <property type="match status" value="1"/>
</dbReference>
<accession>A0A4U8YYK1</accession>